<dbReference type="EMBL" id="CP002271">
    <property type="protein sequence ID" value="ADO68121.1"/>
    <property type="molecule type" value="Genomic_DNA"/>
</dbReference>
<accession>Q098J5</accession>
<dbReference type="Proteomes" id="UP000032702">
    <property type="component" value="Unassembled WGS sequence"/>
</dbReference>
<evidence type="ECO:0000313" key="2">
    <source>
        <dbReference type="EMBL" id="EAU68156.1"/>
    </source>
</evidence>
<gene>
    <name evidence="1" type="ordered locus">STAUR_0312</name>
    <name evidence="2" type="ORF">STIAU_2689</name>
</gene>
<name>Q098J5_STIAD</name>
<protein>
    <submittedName>
        <fullName evidence="2">Uncharacterized protein</fullName>
    </submittedName>
</protein>
<dbReference type="STRING" id="378806.STAUR_0312"/>
<dbReference type="KEGG" id="sur:STAUR_0312"/>
<dbReference type="eggNOG" id="ENOG5030TMG">
    <property type="taxonomic scope" value="Bacteria"/>
</dbReference>
<dbReference type="AlphaFoldDB" id="Q098J5"/>
<dbReference type="OrthoDB" id="9947953at2"/>
<dbReference type="RefSeq" id="WP_002612335.1">
    <property type="nucleotide sequence ID" value="NC_014623.1"/>
</dbReference>
<sequence length="250" mass="28144">MVPLVLALAVSAAPPPAVDAWARQVCPPSKKEARSNAEFKVQQAERVACLERAMNQAVDKVLRPLQKKEPGTFRQWVALQSDYHQWASEACAAVEEALWINTRTGEHSMGTAYGSTERECLQGQYAWRGFFAETWSRGDWKTLASVLERYAQGLPRRRDALAQYRQRAAEAAGRAPAKVERMDSPSRKLTQDEWARYSSRLNRVANAPPRLAERQCALLPKAKPSCPELLLPAFMEHLDFHEALGVSEER</sequence>
<keyword evidence="3" id="KW-1185">Reference proteome</keyword>
<proteinExistence type="predicted"/>
<evidence type="ECO:0000313" key="4">
    <source>
        <dbReference type="Proteomes" id="UP000032702"/>
    </source>
</evidence>
<dbReference type="HOGENOM" id="CLU_1110864_0_0_7"/>
<reference evidence="2 4" key="1">
    <citation type="submission" date="2006-04" db="EMBL/GenBank/DDBJ databases">
        <authorList>
            <person name="Nierman W.C."/>
        </authorList>
    </citation>
    <scope>NUCLEOTIDE SEQUENCE [LARGE SCALE GENOMIC DNA]</scope>
    <source>
        <strain evidence="2 4">DW4/3-1</strain>
    </source>
</reference>
<dbReference type="EMBL" id="AAMD01000021">
    <property type="protein sequence ID" value="EAU68156.1"/>
    <property type="molecule type" value="Genomic_DNA"/>
</dbReference>
<evidence type="ECO:0000313" key="3">
    <source>
        <dbReference type="Proteomes" id="UP000001351"/>
    </source>
</evidence>
<reference evidence="1 3" key="2">
    <citation type="journal article" date="2011" name="Mol. Biol. Evol.">
        <title>Comparative genomic analysis of fruiting body formation in Myxococcales.</title>
        <authorList>
            <person name="Huntley S."/>
            <person name="Hamann N."/>
            <person name="Wegener-Feldbrugge S."/>
            <person name="Treuner-Lange A."/>
            <person name="Kube M."/>
            <person name="Reinhardt R."/>
            <person name="Klages S."/>
            <person name="Muller R."/>
            <person name="Ronning C.M."/>
            <person name="Nierman W.C."/>
            <person name="Sogaard-Andersen L."/>
        </authorList>
    </citation>
    <scope>NUCLEOTIDE SEQUENCE [LARGE SCALE GENOMIC DNA]</scope>
    <source>
        <strain evidence="1 3">DW4/3-1</strain>
    </source>
</reference>
<organism evidence="2 4">
    <name type="scientific">Stigmatella aurantiaca (strain DW4/3-1)</name>
    <dbReference type="NCBI Taxonomy" id="378806"/>
    <lineage>
        <taxon>Bacteria</taxon>
        <taxon>Pseudomonadati</taxon>
        <taxon>Myxococcota</taxon>
        <taxon>Myxococcia</taxon>
        <taxon>Myxococcales</taxon>
        <taxon>Cystobacterineae</taxon>
        <taxon>Archangiaceae</taxon>
        <taxon>Stigmatella</taxon>
    </lineage>
</organism>
<dbReference type="Proteomes" id="UP000001351">
    <property type="component" value="Chromosome"/>
</dbReference>
<evidence type="ECO:0000313" key="1">
    <source>
        <dbReference type="EMBL" id="ADO68121.1"/>
    </source>
</evidence>